<dbReference type="EMBL" id="FPHB01000047">
    <property type="protein sequence ID" value="SFV59772.1"/>
    <property type="molecule type" value="Genomic_DNA"/>
</dbReference>
<name>A0A1W1C239_9ZZZZ</name>
<dbReference type="AlphaFoldDB" id="A0A1W1C239"/>
<protein>
    <submittedName>
        <fullName evidence="1">Uncharacterized protein</fullName>
    </submittedName>
</protein>
<proteinExistence type="predicted"/>
<accession>A0A1W1C239</accession>
<reference evidence="1" key="1">
    <citation type="submission" date="2016-10" db="EMBL/GenBank/DDBJ databases">
        <authorList>
            <person name="de Groot N.N."/>
        </authorList>
    </citation>
    <scope>NUCLEOTIDE SEQUENCE</scope>
</reference>
<organism evidence="1">
    <name type="scientific">hydrothermal vent metagenome</name>
    <dbReference type="NCBI Taxonomy" id="652676"/>
    <lineage>
        <taxon>unclassified sequences</taxon>
        <taxon>metagenomes</taxon>
        <taxon>ecological metagenomes</taxon>
    </lineage>
</organism>
<gene>
    <name evidence="1" type="ORF">MNB_SM-7-533</name>
</gene>
<sequence length="110" mass="12249">MFKTDKNKELKKCIDDIESKSVGAKLTEAFGHMYPVYADKVLITNHAAERILERFGKINSQVGRAICRAVKKANNIKGTRAKGETYKCQAIVSNNSDDDKIAVVTVLFNN</sequence>
<evidence type="ECO:0000313" key="1">
    <source>
        <dbReference type="EMBL" id="SFV59772.1"/>
    </source>
</evidence>